<dbReference type="OrthoDB" id="6400194at2"/>
<dbReference type="Gene3D" id="3.40.630.30">
    <property type="match status" value="1"/>
</dbReference>
<name>E8M3N6_PHOS4</name>
<comment type="caution">
    <text evidence="2">The sequence shown here is derived from an EMBL/GenBank/DDBJ whole genome shotgun (WGS) entry which is preliminary data.</text>
</comment>
<dbReference type="InterPro" id="IPR000182">
    <property type="entry name" value="GNAT_dom"/>
</dbReference>
<evidence type="ECO:0000313" key="2">
    <source>
        <dbReference type="EMBL" id="EGA71372.1"/>
    </source>
</evidence>
<protein>
    <recommendedName>
        <fullName evidence="1">N-acetyltransferase domain-containing protein</fullName>
    </recommendedName>
</protein>
<dbReference type="eggNOG" id="ENOG5031PGC">
    <property type="taxonomic scope" value="Bacteria"/>
</dbReference>
<sequence length="137" mass="16228">MTQLSNIMHKEHDGFLYVYFENYDDDCNCMWRKNPEHENVYTIERVDILPEFRRKGFARELLKGTLKRIAAECPQACVEITAEPDDDSGITVENLVAFYESLGFEKHLCLRSRVHLRLYLDDSVKPNTVYDHPFYFK</sequence>
<dbReference type="Proteomes" id="UP000006228">
    <property type="component" value="Unassembled WGS sequence"/>
</dbReference>
<dbReference type="Pfam" id="PF13508">
    <property type="entry name" value="Acetyltransf_7"/>
    <property type="match status" value="1"/>
</dbReference>
<accession>E8M3N6</accession>
<organism evidence="2 3">
    <name type="scientific">Vibrio sinaloensis DSM 21326</name>
    <dbReference type="NCBI Taxonomy" id="945550"/>
    <lineage>
        <taxon>Bacteria</taxon>
        <taxon>Pseudomonadati</taxon>
        <taxon>Pseudomonadota</taxon>
        <taxon>Gammaproteobacteria</taxon>
        <taxon>Vibrionales</taxon>
        <taxon>Vibrionaceae</taxon>
        <taxon>Vibrio</taxon>
        <taxon>Vibrio oreintalis group</taxon>
    </lineage>
</organism>
<dbReference type="SUPFAM" id="SSF55729">
    <property type="entry name" value="Acyl-CoA N-acyltransferases (Nat)"/>
    <property type="match status" value="1"/>
</dbReference>
<evidence type="ECO:0000313" key="3">
    <source>
        <dbReference type="Proteomes" id="UP000006228"/>
    </source>
</evidence>
<dbReference type="PROSITE" id="PS51186">
    <property type="entry name" value="GNAT"/>
    <property type="match status" value="1"/>
</dbReference>
<dbReference type="InterPro" id="IPR016181">
    <property type="entry name" value="Acyl_CoA_acyltransferase"/>
</dbReference>
<dbReference type="AlphaFoldDB" id="E8M3N6"/>
<dbReference type="CDD" id="cd04301">
    <property type="entry name" value="NAT_SF"/>
    <property type="match status" value="1"/>
</dbReference>
<dbReference type="EMBL" id="AEVT01000020">
    <property type="protein sequence ID" value="EGA71372.1"/>
    <property type="molecule type" value="Genomic_DNA"/>
</dbReference>
<gene>
    <name evidence="2" type="ORF">VISI1226_03940</name>
</gene>
<feature type="domain" description="N-acetyltransferase" evidence="1">
    <location>
        <begin position="1"/>
        <end position="125"/>
    </location>
</feature>
<dbReference type="GO" id="GO:0016747">
    <property type="term" value="F:acyltransferase activity, transferring groups other than amino-acyl groups"/>
    <property type="evidence" value="ECO:0007669"/>
    <property type="project" value="InterPro"/>
</dbReference>
<proteinExistence type="predicted"/>
<reference evidence="2 3" key="1">
    <citation type="journal article" date="2012" name="Int. J. Syst. Evol. Microbiol.">
        <title>Vibrio caribbeanicus sp. nov., isolated from the marine sponge Scleritoderma cyanea.</title>
        <authorList>
            <person name="Hoffmann M."/>
            <person name="Monday S.R."/>
            <person name="Allard M.W."/>
            <person name="Strain E.A."/>
            <person name="Whittaker P."/>
            <person name="Naum M."/>
            <person name="McCarthy P.J."/>
            <person name="Lopez J.V."/>
            <person name="Fischer M."/>
            <person name="Brown E.W."/>
        </authorList>
    </citation>
    <scope>NUCLEOTIDE SEQUENCE [LARGE SCALE GENOMIC DNA]</scope>
    <source>
        <strain evidence="3">DSMZ 21326</strain>
    </source>
</reference>
<evidence type="ECO:0000259" key="1">
    <source>
        <dbReference type="PROSITE" id="PS51186"/>
    </source>
</evidence>